<dbReference type="GO" id="GO:0000160">
    <property type="term" value="P:phosphorelay signal transduction system"/>
    <property type="evidence" value="ECO:0007669"/>
    <property type="project" value="UniProtKB-KW"/>
</dbReference>
<dbReference type="InterPro" id="IPR003661">
    <property type="entry name" value="HisK_dim/P_dom"/>
</dbReference>
<dbReference type="Gene3D" id="3.30.450.20">
    <property type="entry name" value="PAS domain"/>
    <property type="match status" value="1"/>
</dbReference>
<name>A0ABD5NRW2_9EURY</name>
<dbReference type="GO" id="GO:0004673">
    <property type="term" value="F:protein histidine kinase activity"/>
    <property type="evidence" value="ECO:0007669"/>
    <property type="project" value="UniProtKB-EC"/>
</dbReference>
<comment type="catalytic activity">
    <reaction evidence="1">
        <text>ATP + protein L-histidine = ADP + protein N-phospho-L-histidine.</text>
        <dbReference type="EC" id="2.7.13.3"/>
    </reaction>
</comment>
<evidence type="ECO:0000313" key="9">
    <source>
        <dbReference type="Proteomes" id="UP001595846"/>
    </source>
</evidence>
<dbReference type="AlphaFoldDB" id="A0ABD5NRW2"/>
<organism evidence="8 9">
    <name type="scientific">Halovivax cerinus</name>
    <dbReference type="NCBI Taxonomy" id="1487865"/>
    <lineage>
        <taxon>Archaea</taxon>
        <taxon>Methanobacteriati</taxon>
        <taxon>Methanobacteriota</taxon>
        <taxon>Stenosarchaea group</taxon>
        <taxon>Halobacteria</taxon>
        <taxon>Halobacteriales</taxon>
        <taxon>Natrialbaceae</taxon>
        <taxon>Halovivax</taxon>
    </lineage>
</organism>
<keyword evidence="9" id="KW-1185">Reference proteome</keyword>
<evidence type="ECO:0000313" key="8">
    <source>
        <dbReference type="EMBL" id="MFC3959733.1"/>
    </source>
</evidence>
<dbReference type="InterPro" id="IPR035965">
    <property type="entry name" value="PAS-like_dom_sf"/>
</dbReference>
<keyword evidence="4" id="KW-0808">Transferase</keyword>
<feature type="region of interest" description="Disordered" evidence="7">
    <location>
        <begin position="477"/>
        <end position="496"/>
    </location>
</feature>
<evidence type="ECO:0000256" key="7">
    <source>
        <dbReference type="SAM" id="MobiDB-lite"/>
    </source>
</evidence>
<evidence type="ECO:0000256" key="4">
    <source>
        <dbReference type="ARBA" id="ARBA00022679"/>
    </source>
</evidence>
<dbReference type="CDD" id="cd00082">
    <property type="entry name" value="HisKA"/>
    <property type="match status" value="1"/>
</dbReference>
<dbReference type="RefSeq" id="WP_256533246.1">
    <property type="nucleotide sequence ID" value="NZ_CP101824.1"/>
</dbReference>
<protein>
    <recommendedName>
        <fullName evidence="2">histidine kinase</fullName>
        <ecNumber evidence="2">2.7.13.3</ecNumber>
    </recommendedName>
</protein>
<keyword evidence="6" id="KW-0902">Two-component regulatory system</keyword>
<feature type="compositionally biased region" description="Polar residues" evidence="7">
    <location>
        <begin position="478"/>
        <end position="487"/>
    </location>
</feature>
<keyword evidence="5" id="KW-0418">Kinase</keyword>
<evidence type="ECO:0000256" key="6">
    <source>
        <dbReference type="ARBA" id="ARBA00023012"/>
    </source>
</evidence>
<dbReference type="InterPro" id="IPR050980">
    <property type="entry name" value="2C_sensor_his_kinase"/>
</dbReference>
<evidence type="ECO:0000256" key="1">
    <source>
        <dbReference type="ARBA" id="ARBA00000085"/>
    </source>
</evidence>
<dbReference type="PANTHER" id="PTHR44936:SF9">
    <property type="entry name" value="SENSOR PROTEIN CREC"/>
    <property type="match status" value="1"/>
</dbReference>
<dbReference type="GeneID" id="73902359"/>
<comment type="caution">
    <text evidence="8">The sequence shown here is derived from an EMBL/GenBank/DDBJ whole genome shotgun (WGS) entry which is preliminary data.</text>
</comment>
<dbReference type="EMBL" id="JBHSAQ010000013">
    <property type="protein sequence ID" value="MFC3959733.1"/>
    <property type="molecule type" value="Genomic_DNA"/>
</dbReference>
<evidence type="ECO:0000256" key="2">
    <source>
        <dbReference type="ARBA" id="ARBA00012438"/>
    </source>
</evidence>
<accession>A0ABD5NRW2</accession>
<gene>
    <name evidence="8" type="ORF">ACFOUR_15330</name>
</gene>
<dbReference type="EC" id="2.7.13.3" evidence="2"/>
<dbReference type="PANTHER" id="PTHR44936">
    <property type="entry name" value="SENSOR PROTEIN CREC"/>
    <property type="match status" value="1"/>
</dbReference>
<sequence length="573" mass="60312">MADSRTVIYVAVTSDAAASGAVALEAAGDGLDVEPATPDDVDYAAGMADCIVFAETPTTADGAALLDVIDDADDTPVVLFTEDSFEPAVARATDGIAGYVRRDASDATTHLADEIAWVCSGSSAPEADRSTASAPRHRRAAEHLASDYASLAKTLADRTGERDRLDDARTHLHDRLERTADQRDRFRAAFDATPEPACAYAVESTGSAIVTAVNDTFRATFGIGSGAAVDRPVTDVFDAAGIDVDGDRFRSALDPRRSDRDVVASGRNAGGPGVDREPPGDRGGGASIDGSVPDGVVAPGRRREVMLSGRYETDEGIRTYDVTVVPSGSDTDDSGPAVGLVVCADVTERRRAERELASRTHRLETIGDVLDDVRDPLSVARGYLEVAEETGDPEHFAEIDAAHEELREAVDHLGRLVGRDAVVVSREAVDLHDLARRAWADVETTDASLDLGPGARLEADSDQLRDAFERLFAAATARTGTDESGGQSVDVDHEPNPDDAIVVSVGATDDGFYVASSAADGNPFAGQVGARDGTDPRRDAERVAAAHGWRVGVAESREGTAIAFRGVDVERES</sequence>
<dbReference type="Proteomes" id="UP001595846">
    <property type="component" value="Unassembled WGS sequence"/>
</dbReference>
<dbReference type="SUPFAM" id="SSF55785">
    <property type="entry name" value="PYP-like sensor domain (PAS domain)"/>
    <property type="match status" value="1"/>
</dbReference>
<evidence type="ECO:0000256" key="5">
    <source>
        <dbReference type="ARBA" id="ARBA00022777"/>
    </source>
</evidence>
<feature type="region of interest" description="Disordered" evidence="7">
    <location>
        <begin position="255"/>
        <end position="301"/>
    </location>
</feature>
<evidence type="ECO:0000256" key="3">
    <source>
        <dbReference type="ARBA" id="ARBA00022553"/>
    </source>
</evidence>
<reference evidence="8 9" key="1">
    <citation type="journal article" date="2019" name="Int. J. Syst. Evol. Microbiol.">
        <title>The Global Catalogue of Microorganisms (GCM) 10K type strain sequencing project: providing services to taxonomists for standard genome sequencing and annotation.</title>
        <authorList>
            <consortium name="The Broad Institute Genomics Platform"/>
            <consortium name="The Broad Institute Genome Sequencing Center for Infectious Disease"/>
            <person name="Wu L."/>
            <person name="Ma J."/>
        </authorList>
    </citation>
    <scope>NUCLEOTIDE SEQUENCE [LARGE SCALE GENOMIC DNA]</scope>
    <source>
        <strain evidence="8 9">IBRC-M 10256</strain>
    </source>
</reference>
<proteinExistence type="predicted"/>
<keyword evidence="3" id="KW-0597">Phosphoprotein</keyword>